<dbReference type="InterPro" id="IPR011335">
    <property type="entry name" value="Restrct_endonuc-II-like"/>
</dbReference>
<evidence type="ECO:0000313" key="2">
    <source>
        <dbReference type="EMBL" id="MBB1152324.1"/>
    </source>
</evidence>
<dbReference type="EMBL" id="JACGZW010000002">
    <property type="protein sequence ID" value="MBB1152324.1"/>
    <property type="molecule type" value="Genomic_DNA"/>
</dbReference>
<protein>
    <submittedName>
        <fullName evidence="2">Uma2 family endonuclease</fullName>
    </submittedName>
</protein>
<evidence type="ECO:0000259" key="1">
    <source>
        <dbReference type="Pfam" id="PF05685"/>
    </source>
</evidence>
<keyword evidence="3" id="KW-1185">Reference proteome</keyword>
<sequence>MTALPEPTRGEFPWEIPDHLLSIEEYAALGETDSGFTELVEGRLMMSPSPRPEHGLAMLELAHQLRPSVPEEFKTVAETDIDLELTPAGGPGFSRRPDLMVVSKAELARRRQEGGLLRATGVLLVVEIVSPGSKRTDYATKHDEYADAGIPFYWILDLDDPVSLVACHQAGELGYQDAPARTGKFRTTEPFPAEIDLTALLG</sequence>
<dbReference type="Gene3D" id="3.90.1570.10">
    <property type="entry name" value="tt1808, chain A"/>
    <property type="match status" value="1"/>
</dbReference>
<dbReference type="Pfam" id="PF05685">
    <property type="entry name" value="Uma2"/>
    <property type="match status" value="1"/>
</dbReference>
<dbReference type="Proteomes" id="UP000526734">
    <property type="component" value="Unassembled WGS sequence"/>
</dbReference>
<accession>A0A7W3Z941</accession>
<name>A0A7W3Z941_9PSEU</name>
<feature type="domain" description="Putative restriction endonuclease" evidence="1">
    <location>
        <begin position="24"/>
        <end position="197"/>
    </location>
</feature>
<keyword evidence="2" id="KW-0255">Endonuclease</keyword>
<gene>
    <name evidence="2" type="ORF">H4281_04200</name>
</gene>
<comment type="caution">
    <text evidence="2">The sequence shown here is derived from an EMBL/GenBank/DDBJ whole genome shotgun (WGS) entry which is preliminary data.</text>
</comment>
<dbReference type="CDD" id="cd06260">
    <property type="entry name" value="DUF820-like"/>
    <property type="match status" value="1"/>
</dbReference>
<organism evidence="2 3">
    <name type="scientific">Amycolatopsis dendrobii</name>
    <dbReference type="NCBI Taxonomy" id="2760662"/>
    <lineage>
        <taxon>Bacteria</taxon>
        <taxon>Bacillati</taxon>
        <taxon>Actinomycetota</taxon>
        <taxon>Actinomycetes</taxon>
        <taxon>Pseudonocardiales</taxon>
        <taxon>Pseudonocardiaceae</taxon>
        <taxon>Amycolatopsis</taxon>
    </lineage>
</organism>
<dbReference type="PANTHER" id="PTHR35400">
    <property type="entry name" value="SLR1083 PROTEIN"/>
    <property type="match status" value="1"/>
</dbReference>
<reference evidence="2 3" key="1">
    <citation type="submission" date="2020-08" db="EMBL/GenBank/DDBJ databases">
        <title>Amycolatopsis sp. nov. DR6-1 isolated from Dendrobium heterocarpum.</title>
        <authorList>
            <person name="Tedsree N."/>
            <person name="Kuncharoen N."/>
            <person name="Likhitwitayawuid K."/>
            <person name="Tanasupawat S."/>
        </authorList>
    </citation>
    <scope>NUCLEOTIDE SEQUENCE [LARGE SCALE GENOMIC DNA]</scope>
    <source>
        <strain evidence="2 3">DR6-1</strain>
    </source>
</reference>
<proteinExistence type="predicted"/>
<evidence type="ECO:0000313" key="3">
    <source>
        <dbReference type="Proteomes" id="UP000526734"/>
    </source>
</evidence>
<dbReference type="PANTHER" id="PTHR35400:SF3">
    <property type="entry name" value="SLL1072 PROTEIN"/>
    <property type="match status" value="1"/>
</dbReference>
<dbReference type="RefSeq" id="WP_182889560.1">
    <property type="nucleotide sequence ID" value="NZ_JACGZW010000002.1"/>
</dbReference>
<dbReference type="SUPFAM" id="SSF52980">
    <property type="entry name" value="Restriction endonuclease-like"/>
    <property type="match status" value="1"/>
</dbReference>
<dbReference type="GO" id="GO:0004519">
    <property type="term" value="F:endonuclease activity"/>
    <property type="evidence" value="ECO:0007669"/>
    <property type="project" value="UniProtKB-KW"/>
</dbReference>
<dbReference type="AlphaFoldDB" id="A0A7W3Z941"/>
<dbReference type="InterPro" id="IPR008538">
    <property type="entry name" value="Uma2"/>
</dbReference>
<keyword evidence="2" id="KW-0540">Nuclease</keyword>
<keyword evidence="2" id="KW-0378">Hydrolase</keyword>
<dbReference type="InterPro" id="IPR012296">
    <property type="entry name" value="Nuclease_put_TT1808"/>
</dbReference>